<accession>A0A3B0RVY8</accession>
<evidence type="ECO:0008006" key="2">
    <source>
        <dbReference type="Google" id="ProtNLM"/>
    </source>
</evidence>
<dbReference type="AlphaFoldDB" id="A0A3B0RVY8"/>
<evidence type="ECO:0000313" key="1">
    <source>
        <dbReference type="EMBL" id="VAV92548.1"/>
    </source>
</evidence>
<sequence>MEYVILEDFEIKNLQHKVNQLMEKNYKPVGGIATANQKDGFIEYIQAMIRDE</sequence>
<reference evidence="1" key="1">
    <citation type="submission" date="2018-06" db="EMBL/GenBank/DDBJ databases">
        <authorList>
            <person name="Zhirakovskaya E."/>
        </authorList>
    </citation>
    <scope>NUCLEOTIDE SEQUENCE</scope>
</reference>
<organism evidence="1">
    <name type="scientific">hydrothermal vent metagenome</name>
    <dbReference type="NCBI Taxonomy" id="652676"/>
    <lineage>
        <taxon>unclassified sequences</taxon>
        <taxon>metagenomes</taxon>
        <taxon>ecological metagenomes</taxon>
    </lineage>
</organism>
<gene>
    <name evidence="1" type="ORF">MNBD_ALPHA01-1480</name>
</gene>
<protein>
    <recommendedName>
        <fullName evidence="2">DUF1737 domain-containing protein</fullName>
    </recommendedName>
</protein>
<name>A0A3B0RVY8_9ZZZZ</name>
<dbReference type="EMBL" id="UOEJ01000035">
    <property type="protein sequence ID" value="VAV92548.1"/>
    <property type="molecule type" value="Genomic_DNA"/>
</dbReference>
<proteinExistence type="predicted"/>